<dbReference type="Gene3D" id="1.10.10.630">
    <property type="entry name" value="DnaD domain-like"/>
    <property type="match status" value="1"/>
</dbReference>
<dbReference type="NCBIfam" id="TIGR01446">
    <property type="entry name" value="DnaD_dom"/>
    <property type="match status" value="1"/>
</dbReference>
<reference evidence="3" key="1">
    <citation type="journal article" date="2021" name="Proc. Natl. Acad. Sci. U.S.A.">
        <title>A Catalog of Tens of Thousands of Viruses from Human Metagenomes Reveals Hidden Associations with Chronic Diseases.</title>
        <authorList>
            <person name="Tisza M.J."/>
            <person name="Buck C.B."/>
        </authorList>
    </citation>
    <scope>NUCLEOTIDE SEQUENCE</scope>
    <source>
        <strain evidence="3">CtFNZ2</strain>
    </source>
</reference>
<sequence>MNYILQVKAFNKLHLRDPFSKGQFMLFHALLDVNNDCGWIEWFDVALARLELFSQLSREGIQKARAELVERGLIEFKSNGTRAGSYRLKKLYEDSTQVSTQTSTQDSTQTSTQRVTKKGRSNTALATEKAENTQISTQVSTQISTQGSTQSSTQESTSLNKQNKTKQNKTKDMVSGSSYASESFDPNGEQPKDVFDFYQENFGEPSKIVAQDLVKISKKFGDELVIEALTEAGFYNGNYGYAKKILNRWANEGIDSLEKVEAERAKFVKSSEKKVTSYPRTGRVAPMPDRYNNQNETKETKLSPEEEQKLREEINSLRSVGK</sequence>
<dbReference type="PANTHER" id="PTHR37293">
    <property type="entry name" value="PHAGE REPLICATION PROTEIN-RELATED"/>
    <property type="match status" value="1"/>
</dbReference>
<dbReference type="Pfam" id="PF07261">
    <property type="entry name" value="DnaB_2"/>
    <property type="match status" value="1"/>
</dbReference>
<dbReference type="EMBL" id="BK014663">
    <property type="protein sequence ID" value="DAD66834.1"/>
    <property type="molecule type" value="Genomic_DNA"/>
</dbReference>
<evidence type="ECO:0000256" key="1">
    <source>
        <dbReference type="SAM" id="MobiDB-lite"/>
    </source>
</evidence>
<evidence type="ECO:0000313" key="3">
    <source>
        <dbReference type="EMBL" id="DAD66834.1"/>
    </source>
</evidence>
<accession>A0A8S5LAL7</accession>
<feature type="compositionally biased region" description="Low complexity" evidence="1">
    <location>
        <begin position="97"/>
        <end position="114"/>
    </location>
</feature>
<feature type="region of interest" description="Disordered" evidence="1">
    <location>
        <begin position="97"/>
        <end position="193"/>
    </location>
</feature>
<organism evidence="3">
    <name type="scientific">Siphoviridae sp. ctFNZ2</name>
    <dbReference type="NCBI Taxonomy" id="2823572"/>
    <lineage>
        <taxon>Viruses</taxon>
        <taxon>Duplodnaviria</taxon>
        <taxon>Heunggongvirae</taxon>
        <taxon>Uroviricota</taxon>
        <taxon>Caudoviricetes</taxon>
    </lineage>
</organism>
<evidence type="ECO:0000259" key="2">
    <source>
        <dbReference type="Pfam" id="PF07261"/>
    </source>
</evidence>
<dbReference type="SUPFAM" id="SSF158499">
    <property type="entry name" value="DnaD domain-like"/>
    <property type="match status" value="1"/>
</dbReference>
<feature type="region of interest" description="Disordered" evidence="1">
    <location>
        <begin position="271"/>
        <end position="322"/>
    </location>
</feature>
<dbReference type="InterPro" id="IPR006343">
    <property type="entry name" value="DnaB/C_C"/>
</dbReference>
<dbReference type="PANTHER" id="PTHR37293:SF5">
    <property type="entry name" value="DNA REPLICATION PROTEIN"/>
    <property type="match status" value="1"/>
</dbReference>
<name>A0A8S5LAL7_9CAUD</name>
<dbReference type="InterPro" id="IPR034829">
    <property type="entry name" value="DnaD-like_sf"/>
</dbReference>
<feature type="compositionally biased region" description="Basic and acidic residues" evidence="1">
    <location>
        <begin position="296"/>
        <end position="315"/>
    </location>
</feature>
<protein>
    <submittedName>
        <fullName evidence="3">DnaD like replication protein</fullName>
    </submittedName>
</protein>
<feature type="compositionally biased region" description="Low complexity" evidence="1">
    <location>
        <begin position="133"/>
        <end position="162"/>
    </location>
</feature>
<dbReference type="InterPro" id="IPR053162">
    <property type="entry name" value="DnaD"/>
</dbReference>
<proteinExistence type="predicted"/>
<feature type="domain" description="DnaB/C C-terminal" evidence="2">
    <location>
        <begin position="195"/>
        <end position="263"/>
    </location>
</feature>